<comment type="caution">
    <text evidence="1">The sequence shown here is derived from an EMBL/GenBank/DDBJ whole genome shotgun (WGS) entry which is preliminary data.</text>
</comment>
<keyword evidence="2" id="KW-1185">Reference proteome</keyword>
<reference evidence="1" key="1">
    <citation type="submission" date="2018-11" db="EMBL/GenBank/DDBJ databases">
        <authorList>
            <consortium name="Pathogen Informatics"/>
        </authorList>
    </citation>
    <scope>NUCLEOTIDE SEQUENCE</scope>
</reference>
<evidence type="ECO:0000313" key="2">
    <source>
        <dbReference type="Proteomes" id="UP000784294"/>
    </source>
</evidence>
<protein>
    <submittedName>
        <fullName evidence="1">Uncharacterized protein</fullName>
    </submittedName>
</protein>
<evidence type="ECO:0000313" key="1">
    <source>
        <dbReference type="EMBL" id="VEL13706.1"/>
    </source>
</evidence>
<dbReference type="AlphaFoldDB" id="A0A3S5CE39"/>
<dbReference type="Proteomes" id="UP000784294">
    <property type="component" value="Unassembled WGS sequence"/>
</dbReference>
<name>A0A3S5CE39_9PLAT</name>
<gene>
    <name evidence="1" type="ORF">PXEA_LOCUS7146</name>
</gene>
<accession>A0A3S5CE39</accession>
<dbReference type="EMBL" id="CAAALY010018659">
    <property type="protein sequence ID" value="VEL13706.1"/>
    <property type="molecule type" value="Genomic_DNA"/>
</dbReference>
<proteinExistence type="predicted"/>
<sequence>MSNAPSRKSSAIVFVMAPSIRQWTWYILKRFAGIISQFCYSPHQAMKSSSLDKRSSENDYTITPLSVLAHLSTLYPLLPLRYITTSHSSNCVPFCGKSSLTCYLPRPLSVDRLIRLGPPIPMPSLSRRSVPYLSG</sequence>
<organism evidence="1 2">
    <name type="scientific">Protopolystoma xenopodis</name>
    <dbReference type="NCBI Taxonomy" id="117903"/>
    <lineage>
        <taxon>Eukaryota</taxon>
        <taxon>Metazoa</taxon>
        <taxon>Spiralia</taxon>
        <taxon>Lophotrochozoa</taxon>
        <taxon>Platyhelminthes</taxon>
        <taxon>Monogenea</taxon>
        <taxon>Polyopisthocotylea</taxon>
        <taxon>Polystomatidea</taxon>
        <taxon>Polystomatidae</taxon>
        <taxon>Protopolystoma</taxon>
    </lineage>
</organism>